<keyword evidence="2" id="KW-1185">Reference proteome</keyword>
<dbReference type="SUPFAM" id="SSF81383">
    <property type="entry name" value="F-box domain"/>
    <property type="match status" value="1"/>
</dbReference>
<evidence type="ECO:0000313" key="1">
    <source>
        <dbReference type="EMBL" id="KAF6751404.1"/>
    </source>
</evidence>
<comment type="caution">
    <text evidence="1">The sequence shown here is derived from an EMBL/GenBank/DDBJ whole genome shotgun (WGS) entry which is preliminary data.</text>
</comment>
<organism evidence="1 2">
    <name type="scientific">Ephemerocybe angulata</name>
    <dbReference type="NCBI Taxonomy" id="980116"/>
    <lineage>
        <taxon>Eukaryota</taxon>
        <taxon>Fungi</taxon>
        <taxon>Dikarya</taxon>
        <taxon>Basidiomycota</taxon>
        <taxon>Agaricomycotina</taxon>
        <taxon>Agaricomycetes</taxon>
        <taxon>Agaricomycetidae</taxon>
        <taxon>Agaricales</taxon>
        <taxon>Agaricineae</taxon>
        <taxon>Psathyrellaceae</taxon>
        <taxon>Ephemerocybe</taxon>
    </lineage>
</organism>
<dbReference type="Gene3D" id="1.20.1280.50">
    <property type="match status" value="1"/>
</dbReference>
<dbReference type="EMBL" id="JACGCI010000051">
    <property type="protein sequence ID" value="KAF6751404.1"/>
    <property type="molecule type" value="Genomic_DNA"/>
</dbReference>
<gene>
    <name evidence="1" type="ORF">DFP72DRAFT_1071604</name>
</gene>
<reference evidence="1 2" key="1">
    <citation type="submission" date="2020-07" db="EMBL/GenBank/DDBJ databases">
        <title>Comparative genomics of pyrophilous fungi reveals a link between fire events and developmental genes.</title>
        <authorList>
            <consortium name="DOE Joint Genome Institute"/>
            <person name="Steindorff A.S."/>
            <person name="Carver A."/>
            <person name="Calhoun S."/>
            <person name="Stillman K."/>
            <person name="Liu H."/>
            <person name="Lipzen A."/>
            <person name="Pangilinan J."/>
            <person name="Labutti K."/>
            <person name="Bruns T.D."/>
            <person name="Grigoriev I.V."/>
        </authorList>
    </citation>
    <scope>NUCLEOTIDE SEQUENCE [LARGE SCALE GENOMIC DNA]</scope>
    <source>
        <strain evidence="1 2">CBS 144469</strain>
    </source>
</reference>
<accession>A0A8H6HQN2</accession>
<sequence>MTSAAIIAKIVNLKDADALIALLSLGEIPEVKLDFDAAPSPVSKLPVELLSKVFYLSLQFMDANGRRKPNTFPERTRLTIAHVSHHWRETALNFPDLWAEIYIRAKSKVEFIDLALTNSKEQPLYMEALALRHNKEGILHVLQEGSYSRRVKGIYHTGK</sequence>
<dbReference type="Proteomes" id="UP000521943">
    <property type="component" value="Unassembled WGS sequence"/>
</dbReference>
<evidence type="ECO:0000313" key="2">
    <source>
        <dbReference type="Proteomes" id="UP000521943"/>
    </source>
</evidence>
<dbReference type="InterPro" id="IPR036047">
    <property type="entry name" value="F-box-like_dom_sf"/>
</dbReference>
<dbReference type="OrthoDB" id="2882671at2759"/>
<dbReference type="AlphaFoldDB" id="A0A8H6HQN2"/>
<evidence type="ECO:0008006" key="3">
    <source>
        <dbReference type="Google" id="ProtNLM"/>
    </source>
</evidence>
<proteinExistence type="predicted"/>
<protein>
    <recommendedName>
        <fullName evidence="3">F-box domain-containing protein</fullName>
    </recommendedName>
</protein>
<name>A0A8H6HQN2_9AGAR</name>